<evidence type="ECO:0000259" key="7">
    <source>
        <dbReference type="PROSITE" id="PS51192"/>
    </source>
</evidence>
<dbReference type="PROSITE" id="PS51194">
    <property type="entry name" value="HELICASE_CTER"/>
    <property type="match status" value="1"/>
</dbReference>
<evidence type="ECO:0000259" key="9">
    <source>
        <dbReference type="PROSITE" id="PS51195"/>
    </source>
</evidence>
<dbReference type="EMBL" id="LODT01000013">
    <property type="protein sequence ID" value="KYR00817.1"/>
    <property type="molecule type" value="Genomic_DNA"/>
</dbReference>
<dbReference type="SMART" id="SM00490">
    <property type="entry name" value="HELICc"/>
    <property type="match status" value="1"/>
</dbReference>
<comment type="caution">
    <text evidence="10">The sequence shown here is derived from an EMBL/GenBank/DDBJ whole genome shotgun (WGS) entry which is preliminary data.</text>
</comment>
<feature type="region of interest" description="Disordered" evidence="6">
    <location>
        <begin position="46"/>
        <end position="66"/>
    </location>
</feature>
<dbReference type="SUPFAM" id="SSF52540">
    <property type="entry name" value="P-loop containing nucleoside triphosphate hydrolases"/>
    <property type="match status" value="1"/>
</dbReference>
<dbReference type="OMA" id="HDEAMLG"/>
<dbReference type="InterPro" id="IPR044742">
    <property type="entry name" value="DEAD/DEAH_RhlB"/>
</dbReference>
<dbReference type="InterPro" id="IPR011545">
    <property type="entry name" value="DEAD/DEAH_box_helicase_dom"/>
</dbReference>
<evidence type="ECO:0000313" key="10">
    <source>
        <dbReference type="EMBL" id="KYR00817.1"/>
    </source>
</evidence>
<dbReference type="InParanoid" id="A0A152A419"/>
<dbReference type="PANTHER" id="PTHR47960">
    <property type="entry name" value="DEAD-BOX ATP-DEPENDENT RNA HELICASE 50"/>
    <property type="match status" value="1"/>
</dbReference>
<evidence type="ECO:0000259" key="8">
    <source>
        <dbReference type="PROSITE" id="PS51194"/>
    </source>
</evidence>
<sequence>MLKLRSIYNALAGNNIGSLPVFSNYKNIVSFYGTTTRKNITTISSLKSNRKDKSQYTQRDKPYKEDSKRVNYIKTKKSLYGGDLSSTSSFKKPYKEPNEIVDKNIQVERIDQLTTVYRSKNKFNDQLGSDITGTGIAFQRLNVSKVLVETLKEMGISVPSTIQQLTIPEILKGGNDILFASQTGTGKTLTYLIPVIQSIKKAEELETAKNEENSRLPRRPRAIILVPTRELALQVMSVAKKLSHKVKFSCTTTSSGGGDLLQYLKMYKSIPIDVLISTPGTLIKLIEEEEIFFSKLQHLVIDEADSMFTVGKGFDEEIKQIVKPLESRFKNRKSEGFPPLNAIVCSATLTEPLMKVINEFFPNIQKYSTPTIHRSINSLVQKFIDIKGGGDKHAALLHAITTGQKITKKNNNDNEINLENDSTIKQQAQKRILIFCNSPNSCRSTEYLLTENDYNATSLHGEIPAKRRNANWKEFLNGDKNILVCTDIVSRGMDIPDVDHVILFDFPNNPIDYIHRIGRTARAGKHGVVTSLIAKYDRPLSNIIQNAIKKGTSLENLNKRINKLL</sequence>
<gene>
    <name evidence="10" type="ORF">DLAC_02869</name>
</gene>
<dbReference type="PROSITE" id="PS51192">
    <property type="entry name" value="HELICASE_ATP_BIND_1"/>
    <property type="match status" value="1"/>
</dbReference>
<dbReference type="InterPro" id="IPR014014">
    <property type="entry name" value="RNA_helicase_DEAD_Q_motif"/>
</dbReference>
<proteinExistence type="predicted"/>
<dbReference type="InterPro" id="IPR014001">
    <property type="entry name" value="Helicase_ATP-bd"/>
</dbReference>
<dbReference type="GO" id="GO:0016787">
    <property type="term" value="F:hydrolase activity"/>
    <property type="evidence" value="ECO:0007669"/>
    <property type="project" value="UniProtKB-KW"/>
</dbReference>
<keyword evidence="1" id="KW-0547">Nucleotide-binding</keyword>
<dbReference type="CDD" id="cd18787">
    <property type="entry name" value="SF2_C_DEAD"/>
    <property type="match status" value="1"/>
</dbReference>
<protein>
    <submittedName>
        <fullName evidence="10">ATP-dependent RNA helicase</fullName>
    </submittedName>
</protein>
<keyword evidence="2" id="KW-0378">Hydrolase</keyword>
<name>A0A152A419_TIELA</name>
<dbReference type="Gene3D" id="3.40.50.300">
    <property type="entry name" value="P-loop containing nucleotide triphosphate hydrolases"/>
    <property type="match status" value="2"/>
</dbReference>
<keyword evidence="3 10" id="KW-0347">Helicase</keyword>
<feature type="domain" description="DEAD-box RNA helicase Q" evidence="9">
    <location>
        <begin position="136"/>
        <end position="164"/>
    </location>
</feature>
<dbReference type="STRING" id="361077.A0A152A419"/>
<evidence type="ECO:0000256" key="5">
    <source>
        <dbReference type="PROSITE-ProRule" id="PRU00552"/>
    </source>
</evidence>
<feature type="domain" description="Helicase ATP-binding" evidence="7">
    <location>
        <begin position="168"/>
        <end position="367"/>
    </location>
</feature>
<reference evidence="10 11" key="1">
    <citation type="submission" date="2015-12" db="EMBL/GenBank/DDBJ databases">
        <title>Dictyostelia acquired genes for synthesis and detection of signals that induce cell-type specialization by lateral gene transfer from prokaryotes.</title>
        <authorList>
            <person name="Gloeckner G."/>
            <person name="Schaap P."/>
        </authorList>
    </citation>
    <scope>NUCLEOTIDE SEQUENCE [LARGE SCALE GENOMIC DNA]</scope>
    <source>
        <strain evidence="10 11">TK</strain>
    </source>
</reference>
<accession>A0A152A419</accession>
<keyword evidence="4" id="KW-0067">ATP-binding</keyword>
<dbReference type="SMART" id="SM00487">
    <property type="entry name" value="DEXDc"/>
    <property type="match status" value="1"/>
</dbReference>
<dbReference type="OrthoDB" id="10256233at2759"/>
<evidence type="ECO:0000256" key="1">
    <source>
        <dbReference type="ARBA" id="ARBA00022741"/>
    </source>
</evidence>
<dbReference type="Proteomes" id="UP000076078">
    <property type="component" value="Unassembled WGS sequence"/>
</dbReference>
<evidence type="ECO:0000256" key="3">
    <source>
        <dbReference type="ARBA" id="ARBA00022806"/>
    </source>
</evidence>
<dbReference type="Pfam" id="PF00270">
    <property type="entry name" value="DEAD"/>
    <property type="match status" value="1"/>
</dbReference>
<evidence type="ECO:0000256" key="6">
    <source>
        <dbReference type="SAM" id="MobiDB-lite"/>
    </source>
</evidence>
<dbReference type="GO" id="GO:0005524">
    <property type="term" value="F:ATP binding"/>
    <property type="evidence" value="ECO:0007669"/>
    <property type="project" value="UniProtKB-KW"/>
</dbReference>
<feature type="domain" description="Helicase C-terminal" evidence="8">
    <location>
        <begin position="410"/>
        <end position="565"/>
    </location>
</feature>
<dbReference type="GO" id="GO:0003676">
    <property type="term" value="F:nucleic acid binding"/>
    <property type="evidence" value="ECO:0007669"/>
    <property type="project" value="InterPro"/>
</dbReference>
<dbReference type="FunCoup" id="A0A152A419">
    <property type="interactions" value="4"/>
</dbReference>
<keyword evidence="11" id="KW-1185">Reference proteome</keyword>
<evidence type="ECO:0000313" key="11">
    <source>
        <dbReference type="Proteomes" id="UP000076078"/>
    </source>
</evidence>
<dbReference type="GO" id="GO:0003724">
    <property type="term" value="F:RNA helicase activity"/>
    <property type="evidence" value="ECO:0007669"/>
    <property type="project" value="InterPro"/>
</dbReference>
<dbReference type="InterPro" id="IPR027417">
    <property type="entry name" value="P-loop_NTPase"/>
</dbReference>
<dbReference type="CDD" id="cd00268">
    <property type="entry name" value="DEADc"/>
    <property type="match status" value="1"/>
</dbReference>
<evidence type="ECO:0000256" key="2">
    <source>
        <dbReference type="ARBA" id="ARBA00022801"/>
    </source>
</evidence>
<dbReference type="PROSITE" id="PS51195">
    <property type="entry name" value="Q_MOTIF"/>
    <property type="match status" value="1"/>
</dbReference>
<organism evidence="10 11">
    <name type="scientific">Tieghemostelium lacteum</name>
    <name type="common">Slime mold</name>
    <name type="synonym">Dictyostelium lacteum</name>
    <dbReference type="NCBI Taxonomy" id="361077"/>
    <lineage>
        <taxon>Eukaryota</taxon>
        <taxon>Amoebozoa</taxon>
        <taxon>Evosea</taxon>
        <taxon>Eumycetozoa</taxon>
        <taxon>Dictyostelia</taxon>
        <taxon>Dictyosteliales</taxon>
        <taxon>Raperosteliaceae</taxon>
        <taxon>Tieghemostelium</taxon>
    </lineage>
</organism>
<dbReference type="AlphaFoldDB" id="A0A152A419"/>
<feature type="short sequence motif" description="Q motif" evidence="5">
    <location>
        <begin position="136"/>
        <end position="164"/>
    </location>
</feature>
<evidence type="ECO:0000256" key="4">
    <source>
        <dbReference type="ARBA" id="ARBA00022840"/>
    </source>
</evidence>
<feature type="compositionally biased region" description="Basic and acidic residues" evidence="6">
    <location>
        <begin position="49"/>
        <end position="66"/>
    </location>
</feature>
<dbReference type="InterPro" id="IPR001650">
    <property type="entry name" value="Helicase_C-like"/>
</dbReference>
<dbReference type="Pfam" id="PF00271">
    <property type="entry name" value="Helicase_C"/>
    <property type="match status" value="1"/>
</dbReference>